<dbReference type="VEuPathDB" id="AmoebaDB:NAEGRDRAFT_75643"/>
<evidence type="ECO:0000256" key="2">
    <source>
        <dbReference type="ARBA" id="ARBA00022645"/>
    </source>
</evidence>
<organism evidence="9">
    <name type="scientific">Naegleria gruberi</name>
    <name type="common">Amoeba</name>
    <dbReference type="NCBI Taxonomy" id="5762"/>
    <lineage>
        <taxon>Eukaryota</taxon>
        <taxon>Discoba</taxon>
        <taxon>Heterolobosea</taxon>
        <taxon>Tetramitia</taxon>
        <taxon>Eutetramitia</taxon>
        <taxon>Vahlkampfiidae</taxon>
        <taxon>Naegleria</taxon>
    </lineage>
</organism>
<sequence>MRANYLIVLLLCFSALMFMMMLEGSEGKAPPTSNLFVDLLRGKKIAGRRRLAPAPLPMKISPEDYVKVDMDNNPFEFSGFIEVNSTYKGQMYYVFSEALSGKADSPIIIWFQGGPGAGSEFGLFVENGPYLVDPKTLKLVKNPTTWNYDYHMIWLDNPLGSGFSHVQSPGYVHSEDRVASEVHIFLEKFFQLDFARKYRGNELYLFGESYAGKYIPSIAYNIMNSGFPFNLAGIGIGDGLTDPEIQFASYDTYSFATGLIDGPQRAVVKNYQDQIVKLIKEKRFVDVMNVNNNLTDFVINQCAGGVNVYDIRSYGDPDISAYVQYVNLPETKKLMHTEGVKYYDENNDVWNNLLADIAKSVKYKVEALLDSPERKVRVLLYNGQYDWIVNSVGATNWIQSMNWHGASSFNQDLGLGRKPWKVDGQIVGYSHQYDNLVTILVNKAGHMSPMNQGKNVLEMVRTFTQNKNF</sequence>
<protein>
    <recommendedName>
        <fullName evidence="7">Carboxypeptidase</fullName>
        <ecNumber evidence="7">3.4.16.-</ecNumber>
    </recommendedName>
</protein>
<dbReference type="RefSeq" id="XP_002669419.1">
    <property type="nucleotide sequence ID" value="XM_002669373.1"/>
</dbReference>
<dbReference type="GO" id="GO:0004185">
    <property type="term" value="F:serine-type carboxypeptidase activity"/>
    <property type="evidence" value="ECO:0007669"/>
    <property type="project" value="UniProtKB-UniRule"/>
</dbReference>
<dbReference type="InterPro" id="IPR001563">
    <property type="entry name" value="Peptidase_S10"/>
</dbReference>
<gene>
    <name evidence="8" type="ORF">NAEGRDRAFT_75643</name>
</gene>
<dbReference type="EMBL" id="GG738927">
    <property type="protein sequence ID" value="EFC36675.1"/>
    <property type="molecule type" value="Genomic_DNA"/>
</dbReference>
<keyword evidence="2 7" id="KW-0121">Carboxypeptidase</keyword>
<dbReference type="SUPFAM" id="SSF53474">
    <property type="entry name" value="alpha/beta-Hydrolases"/>
    <property type="match status" value="1"/>
</dbReference>
<dbReference type="FunCoup" id="D2W2M6">
    <property type="interactions" value="187"/>
</dbReference>
<reference evidence="8 9" key="1">
    <citation type="journal article" date="2010" name="Cell">
        <title>The genome of Naegleria gruberi illuminates early eukaryotic versatility.</title>
        <authorList>
            <person name="Fritz-Laylin L.K."/>
            <person name="Prochnik S.E."/>
            <person name="Ginger M.L."/>
            <person name="Dacks J.B."/>
            <person name="Carpenter M.L."/>
            <person name="Field M.C."/>
            <person name="Kuo A."/>
            <person name="Paredez A."/>
            <person name="Chapman J."/>
            <person name="Pham J."/>
            <person name="Shu S."/>
            <person name="Neupane R."/>
            <person name="Cipriano M."/>
            <person name="Mancuso J."/>
            <person name="Tu H."/>
            <person name="Salamov A."/>
            <person name="Lindquist E."/>
            <person name="Shapiro H."/>
            <person name="Lucas S."/>
            <person name="Grigoriev I.V."/>
            <person name="Cande W.Z."/>
            <person name="Fulton C."/>
            <person name="Rokhsar D.S."/>
            <person name="Dawson S.C."/>
        </authorList>
    </citation>
    <scope>NUCLEOTIDE SEQUENCE [LARGE SCALE GENOMIC DNA]</scope>
    <source>
        <strain evidence="8 9">NEG-M</strain>
    </source>
</reference>
<feature type="chain" id="PRO_5006523384" description="Carboxypeptidase" evidence="7">
    <location>
        <begin position="28"/>
        <end position="469"/>
    </location>
</feature>
<keyword evidence="5 7" id="KW-0378">Hydrolase</keyword>
<dbReference type="eggNOG" id="KOG1282">
    <property type="taxonomic scope" value="Eukaryota"/>
</dbReference>
<dbReference type="GeneID" id="8860762"/>
<evidence type="ECO:0000256" key="4">
    <source>
        <dbReference type="ARBA" id="ARBA00022729"/>
    </source>
</evidence>
<dbReference type="Pfam" id="PF00450">
    <property type="entry name" value="Peptidase_S10"/>
    <property type="match status" value="1"/>
</dbReference>
<comment type="similarity">
    <text evidence="1 7">Belongs to the peptidase S10 family.</text>
</comment>
<dbReference type="InParanoid" id="D2W2M6"/>
<keyword evidence="4 7" id="KW-0732">Signal</keyword>
<accession>D2W2M6</accession>
<dbReference type="PROSITE" id="PS00131">
    <property type="entry name" value="CARBOXYPEPT_SER_SER"/>
    <property type="match status" value="1"/>
</dbReference>
<proteinExistence type="inferred from homology"/>
<dbReference type="Proteomes" id="UP000006671">
    <property type="component" value="Unassembled WGS sequence"/>
</dbReference>
<evidence type="ECO:0000256" key="7">
    <source>
        <dbReference type="RuleBase" id="RU361156"/>
    </source>
</evidence>
<dbReference type="AlphaFoldDB" id="D2W2M6"/>
<dbReference type="OMA" id="TVGAAMH"/>
<feature type="signal peptide" evidence="7">
    <location>
        <begin position="1"/>
        <end position="27"/>
    </location>
</feature>
<evidence type="ECO:0000256" key="3">
    <source>
        <dbReference type="ARBA" id="ARBA00022670"/>
    </source>
</evidence>
<dbReference type="PANTHER" id="PTHR11802:SF472">
    <property type="entry name" value="SERINE CARBOXYPEPTIDASE CPVL-RELATED"/>
    <property type="match status" value="1"/>
</dbReference>
<keyword evidence="9" id="KW-1185">Reference proteome</keyword>
<dbReference type="PANTHER" id="PTHR11802">
    <property type="entry name" value="SERINE PROTEASE FAMILY S10 SERINE CARBOXYPEPTIDASE"/>
    <property type="match status" value="1"/>
</dbReference>
<dbReference type="EC" id="3.4.16.-" evidence="7"/>
<keyword evidence="6" id="KW-0325">Glycoprotein</keyword>
<evidence type="ECO:0000256" key="5">
    <source>
        <dbReference type="ARBA" id="ARBA00022801"/>
    </source>
</evidence>
<evidence type="ECO:0000256" key="6">
    <source>
        <dbReference type="ARBA" id="ARBA00023180"/>
    </source>
</evidence>
<dbReference type="OrthoDB" id="443318at2759"/>
<dbReference type="PRINTS" id="PR00724">
    <property type="entry name" value="CRBOXYPTASEC"/>
</dbReference>
<dbReference type="KEGG" id="ngr:NAEGRDRAFT_75643"/>
<dbReference type="Gene3D" id="3.40.50.1820">
    <property type="entry name" value="alpha/beta hydrolase"/>
    <property type="match status" value="1"/>
</dbReference>
<dbReference type="GO" id="GO:0006508">
    <property type="term" value="P:proteolysis"/>
    <property type="evidence" value="ECO:0007669"/>
    <property type="project" value="UniProtKB-KW"/>
</dbReference>
<evidence type="ECO:0000313" key="9">
    <source>
        <dbReference type="Proteomes" id="UP000006671"/>
    </source>
</evidence>
<dbReference type="InterPro" id="IPR029058">
    <property type="entry name" value="AB_hydrolase_fold"/>
</dbReference>
<evidence type="ECO:0000256" key="1">
    <source>
        <dbReference type="ARBA" id="ARBA00009431"/>
    </source>
</evidence>
<keyword evidence="3 7" id="KW-0645">Protease</keyword>
<name>D2W2M6_NAEGR</name>
<dbReference type="InterPro" id="IPR018202">
    <property type="entry name" value="Ser_caboxypep_ser_AS"/>
</dbReference>
<dbReference type="MEROPS" id="S10.003"/>
<evidence type="ECO:0000313" key="8">
    <source>
        <dbReference type="EMBL" id="EFC36675.1"/>
    </source>
</evidence>